<evidence type="ECO:0000313" key="3">
    <source>
        <dbReference type="Proteomes" id="UP000270046"/>
    </source>
</evidence>
<keyword evidence="3" id="KW-1185">Reference proteome</keyword>
<evidence type="ECO:0008006" key="4">
    <source>
        <dbReference type="Google" id="ProtNLM"/>
    </source>
</evidence>
<dbReference type="EMBL" id="CP032869">
    <property type="protein sequence ID" value="AYL97483.1"/>
    <property type="molecule type" value="Genomic_DNA"/>
</dbReference>
<name>A0A494W185_9SPHI</name>
<keyword evidence="1" id="KW-1133">Transmembrane helix</keyword>
<dbReference type="AlphaFoldDB" id="A0A494W185"/>
<protein>
    <recommendedName>
        <fullName evidence="4">DoxX family protein</fullName>
    </recommendedName>
</protein>
<evidence type="ECO:0000256" key="1">
    <source>
        <dbReference type="SAM" id="Phobius"/>
    </source>
</evidence>
<gene>
    <name evidence="2" type="ORF">HYN43_020230</name>
</gene>
<feature type="transmembrane region" description="Helical" evidence="1">
    <location>
        <begin position="115"/>
        <end position="136"/>
    </location>
</feature>
<accession>A0A494W185</accession>
<dbReference type="RefSeq" id="WP_119411052.1">
    <property type="nucleotide sequence ID" value="NZ_CP032869.1"/>
</dbReference>
<keyword evidence="1" id="KW-0472">Membrane</keyword>
<feature type="transmembrane region" description="Helical" evidence="1">
    <location>
        <begin position="197"/>
        <end position="214"/>
    </location>
</feature>
<dbReference type="KEGG" id="muh:HYN43_020230"/>
<reference evidence="2 3" key="1">
    <citation type="submission" date="2018-10" db="EMBL/GenBank/DDBJ databases">
        <title>Genome sequencing of Mucilaginibacter sp. HYN0043.</title>
        <authorList>
            <person name="Kim M."/>
            <person name="Yi H."/>
        </authorList>
    </citation>
    <scope>NUCLEOTIDE SEQUENCE [LARGE SCALE GENOMIC DNA]</scope>
    <source>
        <strain evidence="2 3">HYN0043</strain>
    </source>
</reference>
<proteinExistence type="predicted"/>
<feature type="transmembrane region" description="Helical" evidence="1">
    <location>
        <begin position="84"/>
        <end position="103"/>
    </location>
</feature>
<feature type="transmembrane region" description="Helical" evidence="1">
    <location>
        <begin position="9"/>
        <end position="32"/>
    </location>
</feature>
<organism evidence="2 3">
    <name type="scientific">Mucilaginibacter celer</name>
    <dbReference type="NCBI Taxonomy" id="2305508"/>
    <lineage>
        <taxon>Bacteria</taxon>
        <taxon>Pseudomonadati</taxon>
        <taxon>Bacteroidota</taxon>
        <taxon>Sphingobacteriia</taxon>
        <taxon>Sphingobacteriales</taxon>
        <taxon>Sphingobacteriaceae</taxon>
        <taxon>Mucilaginibacter</taxon>
    </lineage>
</organism>
<sequence>MTETTAASLYWSALQKIALRFFLLLFLLYIFFNPNGVLPYTEVIAEYLIQPFHTIIPWLSKNLLNRPEPVTTFTNGSGDTTYDYLVILFITTLSVIGALIWSVLDRKARNYNKLFYWLCVILRYYVGITMLSYGFVKVIKLQFPAPSPGRLLQSFGNASPMGLAWTYMGYSRGFNYFTGIAEVSCGLLLFFRKTTTLGAVLGLVVAGNIMAINYCFDVPVKLLSTTLVVMSLFLLAKDARRLINFFFLNKTAPPSEIEPHRFRRKWKNITLDVLKYVMLIYLLITNVYGDIQASAQYGEAAKKPHFYGIYDIHNYVLNKDTIAPLVTNTMRWRKLIVGSSGYATVKKMNDSTQNYTFREDIKAHTIVMFTDADTSAKYTFKYSEFGKDSLVLKGGLGLDTLNISLKKFDMKNFKLINRGFHWVNEFPYNR</sequence>
<keyword evidence="1" id="KW-0812">Transmembrane</keyword>
<feature type="transmembrane region" description="Helical" evidence="1">
    <location>
        <begin position="173"/>
        <end position="190"/>
    </location>
</feature>
<dbReference type="OrthoDB" id="102112at2"/>
<dbReference type="Proteomes" id="UP000270046">
    <property type="component" value="Chromosome"/>
</dbReference>
<evidence type="ECO:0000313" key="2">
    <source>
        <dbReference type="EMBL" id="AYL97483.1"/>
    </source>
</evidence>